<dbReference type="PANTHER" id="PTHR42705">
    <property type="entry name" value="BIFUNCTIONAL NON-HOMOLOGOUS END JOINING PROTEIN LIGD"/>
    <property type="match status" value="1"/>
</dbReference>
<dbReference type="EMBL" id="JAAGWZ010000002">
    <property type="protein sequence ID" value="NEM91419.1"/>
    <property type="molecule type" value="Genomic_DNA"/>
</dbReference>
<gene>
    <name evidence="2" type="ORF">G3T37_08615</name>
</gene>
<dbReference type="Gene3D" id="3.90.920.10">
    <property type="entry name" value="DNA primase, PRIM domain"/>
    <property type="match status" value="1"/>
</dbReference>
<dbReference type="AlphaFoldDB" id="A0A7C9TR30"/>
<sequence>MASADSQTLTVEGHELTLTHPAKILYPATGTTKRDVVEYYTRIAPFLLPHSTDRAATRKRWVDGVGSPEEPGAVFFQKNLEDSAPAWVKRRPLQHADDVNIYPLVNDAATLVWLAQLAALEIHVPQWRFGPHGGHRAPDRLVLDLDPGEGAGLAECAEVARLARVRLQGMGLEPVPVTSGSKGIHLYAALDGSRSSAAVSALAHELARELESDHADLVVSDMKRSLRAGKVLVDWSQNSENKTTVVPYSLRGRFTPTVAAPRHWAELDDPALAQLHYREVLRRVWGGDDPMSGFGGGPETVKAAPVTGGRSFVIQELAGRRHGILLSVHRHGRSYRWVLPKGLPTDPRHNQAAERVEHEVDAAGRMRDSGTYEVEKWHDDGEIILTVTGAHGSHRLALINTEAGRSDAWLVHLLVADPIRQAVRTLPVRPSAGPLSAVRAGAARA</sequence>
<evidence type="ECO:0000259" key="1">
    <source>
        <dbReference type="Pfam" id="PF21686"/>
    </source>
</evidence>
<dbReference type="InterPro" id="IPR014145">
    <property type="entry name" value="LigD_pol_dom"/>
</dbReference>
<dbReference type="RefSeq" id="WP_163473126.1">
    <property type="nucleotide sequence ID" value="NZ_JAAGWZ010000002.1"/>
</dbReference>
<evidence type="ECO:0000313" key="3">
    <source>
        <dbReference type="Proteomes" id="UP000479756"/>
    </source>
</evidence>
<dbReference type="Pfam" id="PF21686">
    <property type="entry name" value="LigD_Prim-Pol"/>
    <property type="match status" value="1"/>
</dbReference>
<dbReference type="InterPro" id="IPR052171">
    <property type="entry name" value="NHEJ_LigD"/>
</dbReference>
<dbReference type="CDD" id="cd04863">
    <property type="entry name" value="MtLigD_Pol_like"/>
    <property type="match status" value="1"/>
</dbReference>
<protein>
    <recommendedName>
        <fullName evidence="1">DNA ligase D polymerase domain-containing protein</fullName>
    </recommendedName>
</protein>
<comment type="caution">
    <text evidence="2">The sequence shown here is derived from an EMBL/GenBank/DDBJ whole genome shotgun (WGS) entry which is preliminary data.</text>
</comment>
<dbReference type="InterPro" id="IPR033649">
    <property type="entry name" value="MtLigD_Pol-like"/>
</dbReference>
<proteinExistence type="predicted"/>
<reference evidence="2 3" key="1">
    <citation type="journal article" date="2014" name="Int. J. Syst. Evol. Microbiol.">
        <title>Description of Galbitalea soli gen. nov., sp. nov., and Frondihabitans sucicola sp. nov.</title>
        <authorList>
            <person name="Kim S.J."/>
            <person name="Lim J.M."/>
            <person name="Ahn J.H."/>
            <person name="Weon H.Y."/>
            <person name="Hamada M."/>
            <person name="Suzuki K."/>
            <person name="Ahn T.Y."/>
            <person name="Kwon S.W."/>
        </authorList>
    </citation>
    <scope>NUCLEOTIDE SEQUENCE [LARGE SCALE GENOMIC DNA]</scope>
    <source>
        <strain evidence="2 3">NBRC 108727</strain>
    </source>
</reference>
<feature type="domain" description="DNA ligase D polymerase" evidence="1">
    <location>
        <begin position="32"/>
        <end position="290"/>
    </location>
</feature>
<name>A0A7C9TR30_9MICO</name>
<dbReference type="PANTHER" id="PTHR42705:SF2">
    <property type="entry name" value="BIFUNCTIONAL NON-HOMOLOGOUS END JOINING PROTEIN LIGD"/>
    <property type="match status" value="1"/>
</dbReference>
<dbReference type="NCBIfam" id="TIGR02778">
    <property type="entry name" value="ligD_pol"/>
    <property type="match status" value="1"/>
</dbReference>
<accession>A0A7C9TR30</accession>
<evidence type="ECO:0000313" key="2">
    <source>
        <dbReference type="EMBL" id="NEM91419.1"/>
    </source>
</evidence>
<organism evidence="2 3">
    <name type="scientific">Galbitalea soli</name>
    <dbReference type="NCBI Taxonomy" id="1268042"/>
    <lineage>
        <taxon>Bacteria</taxon>
        <taxon>Bacillati</taxon>
        <taxon>Actinomycetota</taxon>
        <taxon>Actinomycetes</taxon>
        <taxon>Micrococcales</taxon>
        <taxon>Microbacteriaceae</taxon>
        <taxon>Galbitalea</taxon>
    </lineage>
</organism>
<dbReference type="Proteomes" id="UP000479756">
    <property type="component" value="Unassembled WGS sequence"/>
</dbReference>
<keyword evidence="3" id="KW-1185">Reference proteome</keyword>